<dbReference type="RefSeq" id="WP_162900427.1">
    <property type="nucleotide sequence ID" value="NZ_CP023036.1"/>
</dbReference>
<keyword evidence="3" id="KW-1185">Reference proteome</keyword>
<reference evidence="2 3" key="1">
    <citation type="submission" date="2017-08" db="EMBL/GenBank/DDBJ databases">
        <title>Complete genome sequence of Gluconacetobacter saccharivorans CV1 isolated from Fermented Vinegar.</title>
        <authorList>
            <person name="Kim S.-Y."/>
        </authorList>
    </citation>
    <scope>NUCLEOTIDE SEQUENCE [LARGE SCALE GENOMIC DNA]</scope>
    <source>
        <strain evidence="2 3">CV1</strain>
    </source>
</reference>
<dbReference type="EMBL" id="CP023036">
    <property type="protein sequence ID" value="AXY22269.1"/>
    <property type="molecule type" value="Genomic_DNA"/>
</dbReference>
<dbReference type="InterPro" id="IPR036844">
    <property type="entry name" value="Hint_dom_sf"/>
</dbReference>
<proteinExistence type="predicted"/>
<evidence type="ECO:0000313" key="2">
    <source>
        <dbReference type="EMBL" id="AXY22269.1"/>
    </source>
</evidence>
<dbReference type="Gene3D" id="2.170.16.10">
    <property type="entry name" value="Hedgehog/Intein (Hint) domain"/>
    <property type="match status" value="1"/>
</dbReference>
<dbReference type="AlphaFoldDB" id="A0A347WBM6"/>
<dbReference type="InterPro" id="IPR028992">
    <property type="entry name" value="Hedgehog/Intein_dom"/>
</dbReference>
<name>A0A347WBM6_9PROT</name>
<dbReference type="Pfam" id="PF13403">
    <property type="entry name" value="Hint_2"/>
    <property type="match status" value="1"/>
</dbReference>
<protein>
    <recommendedName>
        <fullName evidence="1">Hedgehog/Intein (Hint) domain-containing protein</fullName>
    </recommendedName>
</protein>
<gene>
    <name evidence="2" type="ORF">CD178_01492</name>
</gene>
<accession>A0A347WBM6</accession>
<evidence type="ECO:0000313" key="3">
    <source>
        <dbReference type="Proteomes" id="UP000264120"/>
    </source>
</evidence>
<evidence type="ECO:0000259" key="1">
    <source>
        <dbReference type="Pfam" id="PF13403"/>
    </source>
</evidence>
<dbReference type="Proteomes" id="UP000264120">
    <property type="component" value="Chromosome"/>
</dbReference>
<organism evidence="2 3">
    <name type="scientific">Komagataeibacter saccharivorans</name>
    <dbReference type="NCBI Taxonomy" id="265959"/>
    <lineage>
        <taxon>Bacteria</taxon>
        <taxon>Pseudomonadati</taxon>
        <taxon>Pseudomonadota</taxon>
        <taxon>Alphaproteobacteria</taxon>
        <taxon>Acetobacterales</taxon>
        <taxon>Acetobacteraceae</taxon>
        <taxon>Komagataeibacter</taxon>
    </lineage>
</organism>
<feature type="domain" description="Hedgehog/Intein (Hint)" evidence="1">
    <location>
        <begin position="235"/>
        <end position="374"/>
    </location>
</feature>
<dbReference type="KEGG" id="ksc:CD178_01492"/>
<sequence>MGNIGNAYFDTDNTVTESGSYTLAPTSVLGVLGSASMDVESGDGSPVSANVSLDGLLDTPITALSTYTVTAGDNTSVTVTAGTVALGTSVIVDADGGDVSLAGGLLTALSGVTINISNGGTFDGNGVISAASGLTLNFQGGGGTLNLAGSSGGLALLDGASINGFGTGDRIIVESDGAPATRTSVDYDSFLGTSTVTFSNGDTLDLNGQYQDTDPGTDNYLGTVADTDGAGTVLVCFLSGSMVRTAQGDVAIEEIRVGDEILVHHEGRQVFRPVIWTGTATASVKPGPYPDEAGYPVRIVKDAIASGVPYRDMLVTPEHCLFFDGRFLPVRMLVNNRSIYYDRTISTYTYYHLETESHSIITVDGMLTESYLDTGNRHGFRQTGPVVRFPGQEKTWARDSAAPLDVSQDFVRPLFDMIDARACASDIPARHDVLETTADADLHLVTDSGAVIRAMREAKGFTFFMIPPDVQEIRIMSRTSRPCDTMGPYVDDRRHLGVLIRDIRLFEGNAARALTAHLGLDAPNGWHDSGSADRRWTDGKAVVELGRRQHALKALLCIEILAAGPYRIAETTHEGNGLTRLSA</sequence>
<dbReference type="SUPFAM" id="SSF51294">
    <property type="entry name" value="Hedgehog/intein (Hint) domain"/>
    <property type="match status" value="1"/>
</dbReference>